<evidence type="ECO:0000313" key="3">
    <source>
        <dbReference type="Proteomes" id="UP000053352"/>
    </source>
</evidence>
<dbReference type="RefSeq" id="WP_058370696.1">
    <property type="nucleotide sequence ID" value="NZ_LNTB01000001.1"/>
</dbReference>
<dbReference type="PANTHER" id="PTHR35983">
    <property type="entry name" value="UPF0166 PROTEIN TM_0021"/>
    <property type="match status" value="1"/>
</dbReference>
<keyword evidence="3" id="KW-1185">Reference proteome</keyword>
<dbReference type="Pfam" id="PF02641">
    <property type="entry name" value="DUF190"/>
    <property type="match status" value="1"/>
</dbReference>
<dbReference type="AlphaFoldDB" id="A0A0V8RVF3"/>
<dbReference type="Gene3D" id="3.30.70.120">
    <property type="match status" value="1"/>
</dbReference>
<accession>A0A0V8RVF3</accession>
<dbReference type="PANTHER" id="PTHR35983:SF1">
    <property type="entry name" value="UPF0166 PROTEIN TM_0021"/>
    <property type="match status" value="1"/>
</dbReference>
<evidence type="ECO:0000256" key="1">
    <source>
        <dbReference type="ARBA" id="ARBA00010554"/>
    </source>
</evidence>
<dbReference type="Proteomes" id="UP000053352">
    <property type="component" value="Unassembled WGS sequence"/>
</dbReference>
<sequence length="113" mass="13180">MGVARWLRLRIYIGESDRYRGKPLYMYLLELFRSRGMRGATVFRALAGYGRHSVIHSPHVLRLSEDLPLVVEVVDEEERVRRVLEEVKKVVREGLVTIEPVEVVFYGSHREEG</sequence>
<gene>
    <name evidence="2" type="ORF">CF15_04325</name>
</gene>
<comment type="similarity">
    <text evidence="1">Belongs to the UPF0166 family.</text>
</comment>
<organism evidence="2 3">
    <name type="scientific">Pyrodictium occultum</name>
    <dbReference type="NCBI Taxonomy" id="2309"/>
    <lineage>
        <taxon>Archaea</taxon>
        <taxon>Thermoproteota</taxon>
        <taxon>Thermoprotei</taxon>
        <taxon>Desulfurococcales</taxon>
        <taxon>Pyrodictiaceae</taxon>
        <taxon>Pyrodictium</taxon>
    </lineage>
</organism>
<dbReference type="EMBL" id="LNTB01000001">
    <property type="protein sequence ID" value="KSW12016.1"/>
    <property type="molecule type" value="Genomic_DNA"/>
</dbReference>
<dbReference type="STRING" id="2309.CF15_04325"/>
<proteinExistence type="inferred from homology"/>
<dbReference type="InterPro" id="IPR003793">
    <property type="entry name" value="UPF0166"/>
</dbReference>
<reference evidence="2 3" key="1">
    <citation type="submission" date="2015-11" db="EMBL/GenBank/DDBJ databases">
        <title>Genome sequence of Pyrodictium occultum PL-19, a marine hyperthermophilic archaeon isolated from Volcano, Italy.</title>
        <authorList>
            <person name="Utturkar S."/>
            <person name="Huber H."/>
            <person name="Leptihn S."/>
            <person name="Brown S."/>
            <person name="Stetter K.O."/>
            <person name="Podar M."/>
        </authorList>
    </citation>
    <scope>NUCLEOTIDE SEQUENCE [LARGE SCALE GENOMIC DNA]</scope>
    <source>
        <strain evidence="2 3">PL-19</strain>
    </source>
</reference>
<dbReference type="InterPro" id="IPR011322">
    <property type="entry name" value="N-reg_PII-like_a/b"/>
</dbReference>
<protein>
    <submittedName>
        <fullName evidence="2">Uncharacterized protein</fullName>
    </submittedName>
</protein>
<dbReference type="InterPro" id="IPR015867">
    <property type="entry name" value="N-reg_PII/ATP_PRibTrfase_C"/>
</dbReference>
<comment type="caution">
    <text evidence="2">The sequence shown here is derived from an EMBL/GenBank/DDBJ whole genome shotgun (WGS) entry which is preliminary data.</text>
</comment>
<evidence type="ECO:0000313" key="2">
    <source>
        <dbReference type="EMBL" id="KSW12016.1"/>
    </source>
</evidence>
<dbReference type="OrthoDB" id="8505at2157"/>
<dbReference type="SUPFAM" id="SSF54913">
    <property type="entry name" value="GlnB-like"/>
    <property type="match status" value="1"/>
</dbReference>
<name>A0A0V8RVF3_PYROC</name>